<dbReference type="SUPFAM" id="SSF50475">
    <property type="entry name" value="FMN-binding split barrel"/>
    <property type="match status" value="1"/>
</dbReference>
<dbReference type="InterPro" id="IPR012349">
    <property type="entry name" value="Split_barrel_FMN-bd"/>
</dbReference>
<dbReference type="InterPro" id="IPR050268">
    <property type="entry name" value="NADH-dep_flavin_reductase"/>
</dbReference>
<dbReference type="RefSeq" id="WP_010314674.1">
    <property type="nucleotide sequence ID" value="NZ_CP061007.1"/>
</dbReference>
<dbReference type="SMART" id="SM00903">
    <property type="entry name" value="Flavin_Reduct"/>
    <property type="match status" value="1"/>
</dbReference>
<keyword evidence="5" id="KW-1185">Reference proteome</keyword>
<dbReference type="Proteomes" id="UP000233786">
    <property type="component" value="Unassembled WGS sequence"/>
</dbReference>
<protein>
    <submittedName>
        <fullName evidence="4">Flavin reductase (DIM6/NTAB) family NADH-FMN oxidoreductase RutF</fullName>
    </submittedName>
</protein>
<name>A0A2N3Y0G1_SACSN</name>
<dbReference type="GO" id="GO:0042602">
    <property type="term" value="F:riboflavin reductase (NADPH) activity"/>
    <property type="evidence" value="ECO:0007669"/>
    <property type="project" value="TreeGrafter"/>
</dbReference>
<dbReference type="EMBL" id="PJNB01000001">
    <property type="protein sequence ID" value="PKW16397.1"/>
    <property type="molecule type" value="Genomic_DNA"/>
</dbReference>
<dbReference type="PANTHER" id="PTHR30466">
    <property type="entry name" value="FLAVIN REDUCTASE"/>
    <property type="match status" value="1"/>
</dbReference>
<evidence type="ECO:0000313" key="4">
    <source>
        <dbReference type="EMBL" id="PKW16397.1"/>
    </source>
</evidence>
<sequence length="165" mass="17710">MVELEPSNGDPAQLRRVYGCFPSGVTAVCAIEDDTPVGIAASSFTSVSLDPGLVSVCVQNTSATWPRLRTLRRLGVSVLAEEQNKACRTLSLKTGDRFADCEWSASANGAVFVHGAVAWLDCSIHNEVPAGDHTIVLLNIHALRAEPDRAPLVFHASRFRQLVAV</sequence>
<dbReference type="STRING" id="994479.GCA_000194155_07170"/>
<proteinExistence type="inferred from homology"/>
<dbReference type="Gene3D" id="2.30.110.10">
    <property type="entry name" value="Electron Transport, Fmn-binding Protein, Chain A"/>
    <property type="match status" value="1"/>
</dbReference>
<keyword evidence="2" id="KW-0560">Oxidoreductase</keyword>
<dbReference type="Pfam" id="PF01613">
    <property type="entry name" value="Flavin_Reduct"/>
    <property type="match status" value="1"/>
</dbReference>
<reference evidence="4" key="1">
    <citation type="submission" date="2017-12" db="EMBL/GenBank/DDBJ databases">
        <title>Sequencing the genomes of 1000 Actinobacteria strains.</title>
        <authorList>
            <person name="Klenk H.-P."/>
        </authorList>
    </citation>
    <scope>NUCLEOTIDE SEQUENCE [LARGE SCALE GENOMIC DNA]</scope>
    <source>
        <strain evidence="4">DSM 44228</strain>
    </source>
</reference>
<dbReference type="PANTHER" id="PTHR30466:SF11">
    <property type="entry name" value="FLAVIN-DEPENDENT MONOOXYGENASE, REDUCTASE SUBUNIT HSAB"/>
    <property type="match status" value="1"/>
</dbReference>
<evidence type="ECO:0000259" key="3">
    <source>
        <dbReference type="SMART" id="SM00903"/>
    </source>
</evidence>
<gene>
    <name evidence="4" type="ORF">A8926_4225</name>
</gene>
<evidence type="ECO:0000313" key="5">
    <source>
        <dbReference type="Proteomes" id="UP000233786"/>
    </source>
</evidence>
<dbReference type="AlphaFoldDB" id="A0A2N3Y0G1"/>
<feature type="domain" description="Flavin reductase like" evidence="3">
    <location>
        <begin position="18"/>
        <end position="161"/>
    </location>
</feature>
<accession>A0A2N3Y0G1</accession>
<dbReference type="InterPro" id="IPR002563">
    <property type="entry name" value="Flavin_Rdtase-like_dom"/>
</dbReference>
<dbReference type="GO" id="GO:0010181">
    <property type="term" value="F:FMN binding"/>
    <property type="evidence" value="ECO:0007669"/>
    <property type="project" value="InterPro"/>
</dbReference>
<evidence type="ECO:0000256" key="1">
    <source>
        <dbReference type="ARBA" id="ARBA00008898"/>
    </source>
</evidence>
<organism evidence="4 5">
    <name type="scientific">Saccharopolyspora spinosa</name>
    <dbReference type="NCBI Taxonomy" id="60894"/>
    <lineage>
        <taxon>Bacteria</taxon>
        <taxon>Bacillati</taxon>
        <taxon>Actinomycetota</taxon>
        <taxon>Actinomycetes</taxon>
        <taxon>Pseudonocardiales</taxon>
        <taxon>Pseudonocardiaceae</taxon>
        <taxon>Saccharopolyspora</taxon>
    </lineage>
</organism>
<evidence type="ECO:0000256" key="2">
    <source>
        <dbReference type="ARBA" id="ARBA00023002"/>
    </source>
</evidence>
<comment type="similarity">
    <text evidence="1">Belongs to the non-flavoprotein flavin reductase family.</text>
</comment>
<comment type="caution">
    <text evidence="4">The sequence shown here is derived from an EMBL/GenBank/DDBJ whole genome shotgun (WGS) entry which is preliminary data.</text>
</comment>
<dbReference type="OrthoDB" id="9792858at2"/>